<keyword evidence="3" id="KW-1185">Reference proteome</keyword>
<dbReference type="CDD" id="cd04301">
    <property type="entry name" value="NAT_SF"/>
    <property type="match status" value="1"/>
</dbReference>
<evidence type="ECO:0000259" key="1">
    <source>
        <dbReference type="Pfam" id="PF13508"/>
    </source>
</evidence>
<accession>A0A4Y9YV53</accession>
<reference evidence="2 3" key="1">
    <citation type="submission" date="2019-02" db="EMBL/GenBank/DDBJ databases">
        <title>Genome sequencing of the rare red list fungi Dentipellis fragilis.</title>
        <authorList>
            <person name="Buettner E."/>
            <person name="Kellner H."/>
        </authorList>
    </citation>
    <scope>NUCLEOTIDE SEQUENCE [LARGE SCALE GENOMIC DNA]</scope>
    <source>
        <strain evidence="2 3">DSM 105465</strain>
    </source>
</reference>
<dbReference type="Pfam" id="PF13508">
    <property type="entry name" value="Acetyltransf_7"/>
    <property type="match status" value="1"/>
</dbReference>
<evidence type="ECO:0000313" key="2">
    <source>
        <dbReference type="EMBL" id="TFY66314.1"/>
    </source>
</evidence>
<feature type="domain" description="N-acetyltransferase" evidence="1">
    <location>
        <begin position="135"/>
        <end position="190"/>
    </location>
</feature>
<dbReference type="SUPFAM" id="SSF55729">
    <property type="entry name" value="Acyl-CoA N-acyltransferases (Nat)"/>
    <property type="match status" value="1"/>
</dbReference>
<dbReference type="AlphaFoldDB" id="A0A4Y9YV53"/>
<name>A0A4Y9YV53_9AGAM</name>
<dbReference type="PANTHER" id="PTHR42791">
    <property type="entry name" value="GNAT FAMILY ACETYLTRANSFERASE"/>
    <property type="match status" value="1"/>
</dbReference>
<proteinExistence type="predicted"/>
<dbReference type="InterPro" id="IPR016181">
    <property type="entry name" value="Acyl_CoA_acyltransferase"/>
</dbReference>
<gene>
    <name evidence="2" type="ORF">EVG20_g4770</name>
</gene>
<dbReference type="InterPro" id="IPR052523">
    <property type="entry name" value="Trichothecene_AcTrans"/>
</dbReference>
<protein>
    <recommendedName>
        <fullName evidence="1">N-acetyltransferase domain-containing protein</fullName>
    </recommendedName>
</protein>
<sequence>MSEYTIRLVKEPTDAQVDEAVALSVKAFQGDPIITVLTGNNWNLADPFFRSIIRAGALAGAVYIATDKTDRILAVGVWFGPGQELYSTAEQHELGFNDLFAGLSPDTQEWWTKTYGPVLDKFLKEALGEKKLESWYANLIVTDPAWQRRGLATALVDAVYQRAISDKTVLALCAGNETNGIVYRKMGFEEKGRLDMSSSHGSFPTICLTKTPSE</sequence>
<dbReference type="PANTHER" id="PTHR42791:SF1">
    <property type="entry name" value="N-ACETYLTRANSFERASE DOMAIN-CONTAINING PROTEIN"/>
    <property type="match status" value="1"/>
</dbReference>
<dbReference type="GO" id="GO:0016747">
    <property type="term" value="F:acyltransferase activity, transferring groups other than amino-acyl groups"/>
    <property type="evidence" value="ECO:0007669"/>
    <property type="project" value="InterPro"/>
</dbReference>
<dbReference type="Gene3D" id="3.40.630.30">
    <property type="match status" value="1"/>
</dbReference>
<comment type="caution">
    <text evidence="2">The sequence shown here is derived from an EMBL/GenBank/DDBJ whole genome shotgun (WGS) entry which is preliminary data.</text>
</comment>
<dbReference type="EMBL" id="SEOQ01000258">
    <property type="protein sequence ID" value="TFY66314.1"/>
    <property type="molecule type" value="Genomic_DNA"/>
</dbReference>
<dbReference type="OrthoDB" id="61113at2759"/>
<dbReference type="InterPro" id="IPR000182">
    <property type="entry name" value="GNAT_dom"/>
</dbReference>
<organism evidence="2 3">
    <name type="scientific">Dentipellis fragilis</name>
    <dbReference type="NCBI Taxonomy" id="205917"/>
    <lineage>
        <taxon>Eukaryota</taxon>
        <taxon>Fungi</taxon>
        <taxon>Dikarya</taxon>
        <taxon>Basidiomycota</taxon>
        <taxon>Agaricomycotina</taxon>
        <taxon>Agaricomycetes</taxon>
        <taxon>Russulales</taxon>
        <taxon>Hericiaceae</taxon>
        <taxon>Dentipellis</taxon>
    </lineage>
</organism>
<dbReference type="STRING" id="205917.A0A4Y9YV53"/>
<dbReference type="Proteomes" id="UP000298327">
    <property type="component" value="Unassembled WGS sequence"/>
</dbReference>
<evidence type="ECO:0000313" key="3">
    <source>
        <dbReference type="Proteomes" id="UP000298327"/>
    </source>
</evidence>